<protein>
    <submittedName>
        <fullName evidence="4">Uncharacterized protein</fullName>
    </submittedName>
</protein>
<evidence type="ECO:0000256" key="2">
    <source>
        <dbReference type="SAM" id="Phobius"/>
    </source>
</evidence>
<feature type="signal peptide" evidence="3">
    <location>
        <begin position="1"/>
        <end position="21"/>
    </location>
</feature>
<dbReference type="Proteomes" id="UP000887116">
    <property type="component" value="Unassembled WGS sequence"/>
</dbReference>
<evidence type="ECO:0000256" key="3">
    <source>
        <dbReference type="SAM" id="SignalP"/>
    </source>
</evidence>
<reference evidence="4" key="1">
    <citation type="submission" date="2020-07" db="EMBL/GenBank/DDBJ databases">
        <title>Multicomponent nature underlies the extraordinary mechanical properties of spider dragline silk.</title>
        <authorList>
            <person name="Kono N."/>
            <person name="Nakamura H."/>
            <person name="Mori M."/>
            <person name="Yoshida Y."/>
            <person name="Ohtoshi R."/>
            <person name="Malay A.D."/>
            <person name="Moran D.A.P."/>
            <person name="Tomita M."/>
            <person name="Numata K."/>
            <person name="Arakawa K."/>
        </authorList>
    </citation>
    <scope>NUCLEOTIDE SEQUENCE</scope>
</reference>
<feature type="transmembrane region" description="Helical" evidence="2">
    <location>
        <begin position="199"/>
        <end position="219"/>
    </location>
</feature>
<dbReference type="OrthoDB" id="6372754at2759"/>
<keyword evidence="2" id="KW-0472">Membrane</keyword>
<evidence type="ECO:0000313" key="5">
    <source>
        <dbReference type="Proteomes" id="UP000887116"/>
    </source>
</evidence>
<feature type="region of interest" description="Disordered" evidence="1">
    <location>
        <begin position="57"/>
        <end position="102"/>
    </location>
</feature>
<keyword evidence="5" id="KW-1185">Reference proteome</keyword>
<evidence type="ECO:0000256" key="1">
    <source>
        <dbReference type="SAM" id="MobiDB-lite"/>
    </source>
</evidence>
<feature type="compositionally biased region" description="Polar residues" evidence="1">
    <location>
        <begin position="73"/>
        <end position="88"/>
    </location>
</feature>
<accession>A0A8X6KSA3</accession>
<sequence length="349" mass="38764">MEHLQVYLLIVVVILGDAVNSLDVTNKSSQNSTDASKRKSRTDYAVYNSPDNYALKKKTSVFSPPDSDGDNFQPVQDPQFTEQNQESQFPPPSGDDVPLGFYKPKPRYYSPKDLYKSGTNTNWNVWKGEPEAPEMKPPPIPPMKGVPPPPPDFEEYYLPADSWKGDPWAPEKMATMMMMINEMKPKPGILSTLKKDPTALLLAAAIPVSLIMAAVLPTLMNMMMNGGLPTVTTTATGTKARGLDGLHYLSPVIKAVSTFGSRALDNPECMQRIFCQVTKGMADNNTESRPVQKLLRKVSTFVDERYLNSLGVKELLDSMVEGDCEKIPCSDSKSKNFNSYTRRGKMNIH</sequence>
<dbReference type="AlphaFoldDB" id="A0A8X6KSA3"/>
<name>A0A8X6KSA3_TRICU</name>
<evidence type="ECO:0000313" key="4">
    <source>
        <dbReference type="EMBL" id="GFQ82216.1"/>
    </source>
</evidence>
<organism evidence="4 5">
    <name type="scientific">Trichonephila clavata</name>
    <name type="common">Joro spider</name>
    <name type="synonym">Nephila clavata</name>
    <dbReference type="NCBI Taxonomy" id="2740835"/>
    <lineage>
        <taxon>Eukaryota</taxon>
        <taxon>Metazoa</taxon>
        <taxon>Ecdysozoa</taxon>
        <taxon>Arthropoda</taxon>
        <taxon>Chelicerata</taxon>
        <taxon>Arachnida</taxon>
        <taxon>Araneae</taxon>
        <taxon>Araneomorphae</taxon>
        <taxon>Entelegynae</taxon>
        <taxon>Araneoidea</taxon>
        <taxon>Nephilidae</taxon>
        <taxon>Trichonephila</taxon>
    </lineage>
</organism>
<comment type="caution">
    <text evidence="4">The sequence shown here is derived from an EMBL/GenBank/DDBJ whole genome shotgun (WGS) entry which is preliminary data.</text>
</comment>
<feature type="chain" id="PRO_5036455418" evidence="3">
    <location>
        <begin position="22"/>
        <end position="349"/>
    </location>
</feature>
<keyword evidence="2" id="KW-0812">Transmembrane</keyword>
<dbReference type="EMBL" id="BMAO01032444">
    <property type="protein sequence ID" value="GFQ82216.1"/>
    <property type="molecule type" value="Genomic_DNA"/>
</dbReference>
<keyword evidence="3" id="KW-0732">Signal</keyword>
<proteinExistence type="predicted"/>
<keyword evidence="2" id="KW-1133">Transmembrane helix</keyword>
<gene>
    <name evidence="4" type="primary">AVEN_138921_1</name>
    <name evidence="4" type="ORF">TNCT_328581</name>
</gene>